<name>A0A0F9H2I6_9ZZZZ</name>
<evidence type="ECO:0000313" key="1">
    <source>
        <dbReference type="EMBL" id="KKL69537.1"/>
    </source>
</evidence>
<dbReference type="AlphaFoldDB" id="A0A0F9H2I6"/>
<dbReference type="EMBL" id="LAZR01026181">
    <property type="protein sequence ID" value="KKL69537.1"/>
    <property type="molecule type" value="Genomic_DNA"/>
</dbReference>
<protein>
    <recommendedName>
        <fullName evidence="2">PD-(D/E)XK endonuclease-like domain-containing protein</fullName>
    </recommendedName>
</protein>
<sequence length="229" mass="26298">MAIENIKIKELTVSLSGVIPVAAYENLRPGFSITAEPKDGQNPEEIIAELQQYLHAVFENESNRGKADLIDKQYANIRFREKDGKKYPSVTSILGWDKDWHITDDELRQYASRGTIMDTMITDFLVSNEWIDPTQFPSLREEVSVLMSGSLMLTWEQCSHKAFMAIYRKKIEAEKFHGTVFNDEALYSGEWDILGNYDGVRSVMDIKHGQFDMRQLAAYAICEKDIEQL</sequence>
<evidence type="ECO:0008006" key="2">
    <source>
        <dbReference type="Google" id="ProtNLM"/>
    </source>
</evidence>
<proteinExistence type="predicted"/>
<reference evidence="1" key="1">
    <citation type="journal article" date="2015" name="Nature">
        <title>Complex archaea that bridge the gap between prokaryotes and eukaryotes.</title>
        <authorList>
            <person name="Spang A."/>
            <person name="Saw J.H."/>
            <person name="Jorgensen S.L."/>
            <person name="Zaremba-Niedzwiedzka K."/>
            <person name="Martijn J."/>
            <person name="Lind A.E."/>
            <person name="van Eijk R."/>
            <person name="Schleper C."/>
            <person name="Guy L."/>
            <person name="Ettema T.J."/>
        </authorList>
    </citation>
    <scope>NUCLEOTIDE SEQUENCE</scope>
</reference>
<gene>
    <name evidence="1" type="ORF">LCGC14_2114000</name>
</gene>
<organism evidence="1">
    <name type="scientific">marine sediment metagenome</name>
    <dbReference type="NCBI Taxonomy" id="412755"/>
    <lineage>
        <taxon>unclassified sequences</taxon>
        <taxon>metagenomes</taxon>
        <taxon>ecological metagenomes</taxon>
    </lineage>
</organism>
<comment type="caution">
    <text evidence="1">The sequence shown here is derived from an EMBL/GenBank/DDBJ whole genome shotgun (WGS) entry which is preliminary data.</text>
</comment>
<feature type="non-terminal residue" evidence="1">
    <location>
        <position position="229"/>
    </location>
</feature>
<accession>A0A0F9H2I6</accession>